<evidence type="ECO:0000313" key="5">
    <source>
        <dbReference type="EMBL" id="ANB77420.1"/>
    </source>
</evidence>
<dbReference type="GO" id="GO:0043709">
    <property type="term" value="P:cell adhesion involved in single-species biofilm formation"/>
    <property type="evidence" value="ECO:0007669"/>
    <property type="project" value="TreeGrafter"/>
</dbReference>
<dbReference type="Pfam" id="PF00419">
    <property type="entry name" value="Fimbrial"/>
    <property type="match status" value="1"/>
</dbReference>
<organism evidence="5 6">
    <name type="scientific">Paraburkholderia phytofirmans OLGA172</name>
    <dbReference type="NCBI Taxonomy" id="1417228"/>
    <lineage>
        <taxon>Bacteria</taxon>
        <taxon>Pseudomonadati</taxon>
        <taxon>Pseudomonadota</taxon>
        <taxon>Betaproteobacteria</taxon>
        <taxon>Burkholderiales</taxon>
        <taxon>Burkholderiaceae</taxon>
        <taxon>Paraburkholderia</taxon>
    </lineage>
</organism>
<evidence type="ECO:0000256" key="1">
    <source>
        <dbReference type="ARBA" id="ARBA00004561"/>
    </source>
</evidence>
<accession>A0A160FVQ3</accession>
<dbReference type="InterPro" id="IPR000259">
    <property type="entry name" value="Adhesion_dom_fimbrial"/>
</dbReference>
<evidence type="ECO:0000313" key="6">
    <source>
        <dbReference type="Proteomes" id="UP000076852"/>
    </source>
</evidence>
<dbReference type="Gene3D" id="2.60.40.1090">
    <property type="entry name" value="Fimbrial-type adhesion domain"/>
    <property type="match status" value="1"/>
</dbReference>
<dbReference type="AlphaFoldDB" id="A0A160FVQ3"/>
<feature type="domain" description="Fimbrial-type adhesion" evidence="4">
    <location>
        <begin position="2"/>
        <end position="129"/>
    </location>
</feature>
<proteinExistence type="inferred from homology"/>
<gene>
    <name evidence="5" type="ORF">AYM40_21750</name>
</gene>
<dbReference type="SUPFAM" id="SSF49401">
    <property type="entry name" value="Bacterial adhesins"/>
    <property type="match status" value="1"/>
</dbReference>
<dbReference type="STRING" id="1804984.AYM40_21750"/>
<dbReference type="PANTHER" id="PTHR33420:SF14">
    <property type="entry name" value="TYPE 1 FIMBRIN D-MANNOSE SPECIFIC ADHESIN"/>
    <property type="match status" value="1"/>
</dbReference>
<dbReference type="Proteomes" id="UP000076852">
    <property type="component" value="Chromosome 2"/>
</dbReference>
<evidence type="ECO:0000256" key="3">
    <source>
        <dbReference type="ARBA" id="ARBA00023263"/>
    </source>
</evidence>
<dbReference type="EMBL" id="CP014579">
    <property type="protein sequence ID" value="ANB77420.1"/>
    <property type="molecule type" value="Genomic_DNA"/>
</dbReference>
<dbReference type="PANTHER" id="PTHR33420">
    <property type="entry name" value="FIMBRIAL SUBUNIT ELFA-RELATED"/>
    <property type="match status" value="1"/>
</dbReference>
<name>A0A160FVQ3_9BURK</name>
<dbReference type="GO" id="GO:0009289">
    <property type="term" value="C:pilus"/>
    <property type="evidence" value="ECO:0007669"/>
    <property type="project" value="UniProtKB-SubCell"/>
</dbReference>
<protein>
    <submittedName>
        <fullName evidence="5">Adhesin</fullName>
    </submittedName>
</protein>
<evidence type="ECO:0000259" key="4">
    <source>
        <dbReference type="Pfam" id="PF00419"/>
    </source>
</evidence>
<comment type="subcellular location">
    <subcellularLocation>
        <location evidence="1">Fimbrium</location>
    </subcellularLocation>
</comment>
<keyword evidence="3" id="KW-0281">Fimbrium</keyword>
<dbReference type="KEGG" id="buz:AYM40_21750"/>
<keyword evidence="6" id="KW-1185">Reference proteome</keyword>
<sequence length="129" mass="13089">MDAISTSALTGVDSTAGEKSFPIKLNCPSAETKVYITLTDNANPANTSTTLSLKSGSTASGVGLQVLNAGTPVAFGPDSAAPGNKNQWLVGTSSEGPMTIPLTARYVQTATKVKAGTVNGVATFTMSYQ</sequence>
<comment type="similarity">
    <text evidence="2">Belongs to the fimbrial protein family.</text>
</comment>
<dbReference type="InterPro" id="IPR050263">
    <property type="entry name" value="Bact_Fimbrial_Adh_Pro"/>
</dbReference>
<dbReference type="InterPro" id="IPR036937">
    <property type="entry name" value="Adhesion_dom_fimbrial_sf"/>
</dbReference>
<evidence type="ECO:0000256" key="2">
    <source>
        <dbReference type="ARBA" id="ARBA00006671"/>
    </source>
</evidence>
<reference evidence="5 6" key="1">
    <citation type="journal article" date="2016" name="Gene">
        <title>PacBio SMRT assembly of a complex multi-replicon genome reveals chlorocatechol degradative operon in a region of genome plasticity.</title>
        <authorList>
            <person name="Ricker N."/>
            <person name="Shen S.Y."/>
            <person name="Goordial J."/>
            <person name="Jin S."/>
            <person name="Fulthorpe R.R."/>
        </authorList>
    </citation>
    <scope>NUCLEOTIDE SEQUENCE [LARGE SCALE GENOMIC DNA]</scope>
    <source>
        <strain evidence="5 6">OLGA172</strain>
    </source>
</reference>
<dbReference type="InterPro" id="IPR008966">
    <property type="entry name" value="Adhesion_dom_sf"/>
</dbReference>